<dbReference type="AlphaFoldDB" id="A0A1H8WYE3"/>
<evidence type="ECO:0000313" key="3">
    <source>
        <dbReference type="Proteomes" id="UP000198775"/>
    </source>
</evidence>
<name>A0A1H8WYE3_9EURY</name>
<keyword evidence="1" id="KW-0472">Membrane</keyword>
<protein>
    <submittedName>
        <fullName evidence="2">Uncharacterized protein</fullName>
    </submittedName>
</protein>
<keyword evidence="1" id="KW-0812">Transmembrane</keyword>
<evidence type="ECO:0000256" key="1">
    <source>
        <dbReference type="SAM" id="Phobius"/>
    </source>
</evidence>
<dbReference type="EMBL" id="FOCX01000089">
    <property type="protein sequence ID" value="SEP32621.1"/>
    <property type="molecule type" value="Genomic_DNA"/>
</dbReference>
<accession>A0A1H8WYE3</accession>
<dbReference type="Proteomes" id="UP000198775">
    <property type="component" value="Unassembled WGS sequence"/>
</dbReference>
<proteinExistence type="predicted"/>
<sequence>MLSSLDLPETNPYPPSLSWLQLRSRPTLSSPSVYLSCVLLPALFVIALVRGPLNLRLFWCAHVDDSLYLVIRICRWCEGPPSPFDGFDVVISISWRRQLPDCLSALVQSTRVSAVRCPGVATAPYVSDRRHPVLHGWTPRQQRRRCPARLCVIFCMYPNAPVLQLAVPWPDLPRPLSDLLHTPHYTCYTSPLLRTANQV</sequence>
<reference evidence="3" key="1">
    <citation type="submission" date="2016-10" db="EMBL/GenBank/DDBJ databases">
        <authorList>
            <person name="Varghese N."/>
            <person name="Submissions S."/>
        </authorList>
    </citation>
    <scope>NUCLEOTIDE SEQUENCE [LARGE SCALE GENOMIC DNA]</scope>
    <source>
        <strain evidence="3">IBRC-M 10043</strain>
    </source>
</reference>
<organism evidence="2 3">
    <name type="scientific">Halorientalis persicus</name>
    <dbReference type="NCBI Taxonomy" id="1367881"/>
    <lineage>
        <taxon>Archaea</taxon>
        <taxon>Methanobacteriati</taxon>
        <taxon>Methanobacteriota</taxon>
        <taxon>Stenosarchaea group</taxon>
        <taxon>Halobacteria</taxon>
        <taxon>Halobacteriales</taxon>
        <taxon>Haloarculaceae</taxon>
        <taxon>Halorientalis</taxon>
    </lineage>
</organism>
<keyword evidence="1" id="KW-1133">Transmembrane helix</keyword>
<gene>
    <name evidence="2" type="ORF">SAMN05216388_10892</name>
</gene>
<evidence type="ECO:0000313" key="2">
    <source>
        <dbReference type="EMBL" id="SEP32621.1"/>
    </source>
</evidence>
<keyword evidence="3" id="KW-1185">Reference proteome</keyword>
<feature type="transmembrane region" description="Helical" evidence="1">
    <location>
        <begin position="32"/>
        <end position="49"/>
    </location>
</feature>